<feature type="domain" description="CARDB" evidence="1">
    <location>
        <begin position="231"/>
        <end position="360"/>
    </location>
</feature>
<dbReference type="Gene3D" id="2.60.40.10">
    <property type="entry name" value="Immunoglobulins"/>
    <property type="match status" value="2"/>
</dbReference>
<evidence type="ECO:0000313" key="3">
    <source>
        <dbReference type="Proteomes" id="UP000012138"/>
    </source>
</evidence>
<dbReference type="EMBL" id="AKXB02000078">
    <property type="protein sequence ID" value="EMO89806.1"/>
    <property type="molecule type" value="Genomic_DNA"/>
</dbReference>
<accession>M6YD61</accession>
<gene>
    <name evidence="2" type="ORF">LEP1GSC024_2151</name>
</gene>
<dbReference type="AlphaFoldDB" id="M6YD61"/>
<dbReference type="InterPro" id="IPR013783">
    <property type="entry name" value="Ig-like_fold"/>
</dbReference>
<sequence>MNRRMKKIISFNVYLLKEIKMKEFYRKKVGLNILTFLCLTLSCGGGKGGDNLAFLFLLLGNQPSSSGSNGLVTSEISGNSQDTNIQAMANPQITSGESDLVILNPKLKAWVHIQDSSQCMTYFTITVKNKGNGVFNANSRMAASLITKANVKPSITVGQAFKNLLPGETQDLEFITLYPIRDIQDPNGQLRINAEFTGITDGSKTDHQLAFDSSSDCGVSRPNDPPPSGLPDLVVTLNGITEIKSGDDVSQKLKVQITNVGSTIANGSRPNREGYMVDLILSKDTVVPEGYAPYYSDYKEDVLLGGGRISNTPDLLAGTQVYVSEGSNVIPKNVPPGNYYLCARVDVGSKVAESNEKNNTSCIPVTVPSNELKPDLIIPRASIYPSGMKCKAGKPMMYVTAEIKNIGQAPSPEKLNVGLINALDTNGERWGKGNGIWGNGIGFASIQPGDTISVTFPIYYLTVDPIYMEGTHTFDLRVNRGNWIQESDIKNNGYKKILEITIPEGYCKTNSD</sequence>
<organism evidence="2 3">
    <name type="scientific">Leptospira noguchii str. 2001034031</name>
    <dbReference type="NCBI Taxonomy" id="1193053"/>
    <lineage>
        <taxon>Bacteria</taxon>
        <taxon>Pseudomonadati</taxon>
        <taxon>Spirochaetota</taxon>
        <taxon>Spirochaetia</taxon>
        <taxon>Leptospirales</taxon>
        <taxon>Leptospiraceae</taxon>
        <taxon>Leptospira</taxon>
    </lineage>
</organism>
<dbReference type="InterPro" id="IPR011635">
    <property type="entry name" value="CARDB"/>
</dbReference>
<dbReference type="Pfam" id="PF07705">
    <property type="entry name" value="CARDB"/>
    <property type="match status" value="1"/>
</dbReference>
<comment type="caution">
    <text evidence="2">The sequence shown here is derived from an EMBL/GenBank/DDBJ whole genome shotgun (WGS) entry which is preliminary data.</text>
</comment>
<dbReference type="Proteomes" id="UP000012138">
    <property type="component" value="Unassembled WGS sequence"/>
</dbReference>
<protein>
    <submittedName>
        <fullName evidence="2">CARDB domain protein</fullName>
    </submittedName>
</protein>
<reference evidence="2 3" key="1">
    <citation type="submission" date="2013-01" db="EMBL/GenBank/DDBJ databases">
        <authorList>
            <person name="Harkins D.M."/>
            <person name="Durkin A.S."/>
            <person name="Brinkac L.M."/>
            <person name="Haft D.H."/>
            <person name="Selengut J.D."/>
            <person name="Sanka R."/>
            <person name="DePew J."/>
            <person name="Purushe J."/>
            <person name="Whelen A.C."/>
            <person name="Vinetz J.M."/>
            <person name="Sutton G.G."/>
            <person name="Nierman W.C."/>
            <person name="Fouts D.E."/>
        </authorList>
    </citation>
    <scope>NUCLEOTIDE SEQUENCE [LARGE SCALE GENOMIC DNA]</scope>
    <source>
        <strain evidence="2 3">2001034031</strain>
    </source>
</reference>
<name>M6YD61_9LEPT</name>
<evidence type="ECO:0000259" key="1">
    <source>
        <dbReference type="Pfam" id="PF07705"/>
    </source>
</evidence>
<evidence type="ECO:0000313" key="2">
    <source>
        <dbReference type="EMBL" id="EMO89806.1"/>
    </source>
</evidence>
<proteinExistence type="predicted"/>